<dbReference type="InterPro" id="IPR040595">
    <property type="entry name" value="EZH2_N"/>
</dbReference>
<dbReference type="InterPro" id="IPR046341">
    <property type="entry name" value="SET_dom_sf"/>
</dbReference>
<dbReference type="PANTHER" id="PTHR45747">
    <property type="entry name" value="HISTONE-LYSINE N-METHYLTRANSFERASE E(Z)"/>
    <property type="match status" value="1"/>
</dbReference>
<keyword evidence="5" id="KW-0804">Transcription</keyword>
<evidence type="ECO:0000256" key="3">
    <source>
        <dbReference type="ARBA" id="ARBA00022691"/>
    </source>
</evidence>
<dbReference type="Pfam" id="PF00856">
    <property type="entry name" value="SET"/>
    <property type="match status" value="1"/>
</dbReference>
<feature type="compositionally biased region" description="Basic residues" evidence="6">
    <location>
        <begin position="1082"/>
        <end position="1091"/>
    </location>
</feature>
<dbReference type="PROSITE" id="PS50280">
    <property type="entry name" value="SET"/>
    <property type="match status" value="1"/>
</dbReference>
<name>A0A8K0TTH6_9PEZI</name>
<sequence>MATAAAAARGEITVNTGSRDRPFTVDAYAAPPQITPPSSSRFNPSLQDSPSAVAIFKNPKTTPKRVDWSVEKLADALQEKSREMRLAHRDLVCFTLGYVQPTASKSPATGTDWFAGIAHNPVNSEVPKTNEMLKIRVKHHVRGKKEQGTHWYQPLLLHTEKPRVPKFRFHHKEIARNVLTPNTMLKFVPVIRDLRPGEDAQYNTWLKELDRMDASCGFRPMGSREERVIRTTRQEKRATVALFLDHWLDQLAVPECSRSSLIRHMVKQESDIEMTPHQRRVLDNLHSDNNAPTSPRAAKTARMFTEAFDSIFANDHVPVERQITLRDVLLLDRTVDEVTESKKTVKNAPNEHTPTTYEGFLETYAIMGCLICFSNSCEHGDYGGFNEKRAFSLDANGSSEKMFIKAPGASEKKDNDGTRIEPCRRGCYMLRHDMPASVEGQTPWSQNDEMLLRSMFCAVECSSRVRSKAQCMVAEILNRECWEVQHHLSTLEVIVPEATGEPLPRAKTLPWYDRHKKMLLGDWQSETFTHDHKLRINPDPCHHDGPCTAANGCECVLSNVLCERFCLCTAENCSHKFTGCACGSTGKTCLQRQKEGRPCICVQLNRECDPGLCHGCGVRERLDPANRDDPTIMDSGCQNCVLQRGQSKAVTPGKSQLEGCGYGLFAVEDIGSGEFVIEYTGELIMHDEGVRREARRGEAFDDEGNFTSYVFSLLDSEGIWVDAAIYGNHSRYINHEVDDFNVEPKILYVNGEYRIRFTATRNIAAGQELFFNYGGSFPNLTKKMIKDKTKETENSNDQGSPVKRGPGRPRGKTKANSGNKRGQGPQAMRKEAPAPEPELSEELVELATTAPAATAGRGRKRARESDALLDESDYYNPSGDDGEGESSSPSQTQPVLQRHKRRRTRGTATITTAAAEPQTSVENTDQEEAPRSVKRGRPRKRQLDTDDAAAAEQENPTPRKRRGRPPKRQNVVRTDSSTPVPDVKTAEATPVKRRRTRREQSKLGPRGDQETITAEDKAGKRQTGGDSTEPQTPVKRSTRYGRRVRRMADDSDDDEESVGGGRDRSSSVDGDRSLSDMSSNSRSRRERRLPMRYRSEEP</sequence>
<evidence type="ECO:0000256" key="5">
    <source>
        <dbReference type="ARBA" id="ARBA00023163"/>
    </source>
</evidence>
<keyword evidence="2" id="KW-0808">Transferase</keyword>
<feature type="compositionally biased region" description="Polar residues" evidence="6">
    <location>
        <begin position="36"/>
        <end position="47"/>
    </location>
</feature>
<dbReference type="Gene3D" id="2.170.270.10">
    <property type="entry name" value="SET domain"/>
    <property type="match status" value="1"/>
</dbReference>
<evidence type="ECO:0000313" key="9">
    <source>
        <dbReference type="EMBL" id="KAH7375636.1"/>
    </source>
</evidence>
<dbReference type="Pfam" id="PF21509">
    <property type="entry name" value="Ezh2-like__CXC_fung"/>
    <property type="match status" value="1"/>
</dbReference>
<feature type="compositionally biased region" description="Low complexity" evidence="6">
    <location>
        <begin position="906"/>
        <end position="915"/>
    </location>
</feature>
<evidence type="ECO:0000313" key="10">
    <source>
        <dbReference type="Proteomes" id="UP000813385"/>
    </source>
</evidence>
<evidence type="ECO:0000256" key="1">
    <source>
        <dbReference type="ARBA" id="ARBA00022603"/>
    </source>
</evidence>
<dbReference type="GO" id="GO:0005634">
    <property type="term" value="C:nucleus"/>
    <property type="evidence" value="ECO:0007669"/>
    <property type="project" value="TreeGrafter"/>
</dbReference>
<dbReference type="InterPro" id="IPR048360">
    <property type="entry name" value="Ezh2_CXC_fung"/>
</dbReference>
<dbReference type="AlphaFoldDB" id="A0A8K0TTH6"/>
<accession>A0A8K0TTH6</accession>
<evidence type="ECO:0000259" key="7">
    <source>
        <dbReference type="PROSITE" id="PS50280"/>
    </source>
</evidence>
<feature type="compositionally biased region" description="Basic and acidic residues" evidence="6">
    <location>
        <begin position="1061"/>
        <end position="1074"/>
    </location>
</feature>
<dbReference type="Pfam" id="PF18601">
    <property type="entry name" value="EZH2_N"/>
    <property type="match status" value="1"/>
</dbReference>
<feature type="compositionally biased region" description="Low complexity" evidence="6">
    <location>
        <begin position="845"/>
        <end position="856"/>
    </location>
</feature>
<dbReference type="EMBL" id="JAGPXD010000001">
    <property type="protein sequence ID" value="KAH7375636.1"/>
    <property type="molecule type" value="Genomic_DNA"/>
</dbReference>
<evidence type="ECO:0000259" key="8">
    <source>
        <dbReference type="PROSITE" id="PS51633"/>
    </source>
</evidence>
<feature type="compositionally biased region" description="Polar residues" evidence="6">
    <location>
        <begin position="1024"/>
        <end position="1035"/>
    </location>
</feature>
<feature type="domain" description="CXC" evidence="8">
    <location>
        <begin position="515"/>
        <end position="633"/>
    </location>
</feature>
<organism evidence="9 10">
    <name type="scientific">Plectosphaerella cucumerina</name>
    <dbReference type="NCBI Taxonomy" id="40658"/>
    <lineage>
        <taxon>Eukaryota</taxon>
        <taxon>Fungi</taxon>
        <taxon>Dikarya</taxon>
        <taxon>Ascomycota</taxon>
        <taxon>Pezizomycotina</taxon>
        <taxon>Sordariomycetes</taxon>
        <taxon>Hypocreomycetidae</taxon>
        <taxon>Glomerellales</taxon>
        <taxon>Plectosphaerellaceae</taxon>
        <taxon>Plectosphaerella</taxon>
    </lineage>
</organism>
<feature type="compositionally biased region" description="Basic residues" evidence="6">
    <location>
        <begin position="958"/>
        <end position="967"/>
    </location>
</feature>
<dbReference type="GO" id="GO:0003682">
    <property type="term" value="F:chromatin binding"/>
    <property type="evidence" value="ECO:0007669"/>
    <property type="project" value="TreeGrafter"/>
</dbReference>
<feature type="compositionally biased region" description="Basic and acidic residues" evidence="6">
    <location>
        <begin position="998"/>
        <end position="1019"/>
    </location>
</feature>
<feature type="region of interest" description="Disordered" evidence="6">
    <location>
        <begin position="1"/>
        <end position="47"/>
    </location>
</feature>
<evidence type="ECO:0000256" key="4">
    <source>
        <dbReference type="ARBA" id="ARBA00023015"/>
    </source>
</evidence>
<feature type="compositionally biased region" description="Basic residues" evidence="6">
    <location>
        <begin position="1036"/>
        <end position="1045"/>
    </location>
</feature>
<comment type="caution">
    <text evidence="9">The sequence shown here is derived from an EMBL/GenBank/DDBJ whole genome shotgun (WGS) entry which is preliminary data.</text>
</comment>
<dbReference type="OrthoDB" id="6141102at2759"/>
<dbReference type="PANTHER" id="PTHR45747:SF4">
    <property type="entry name" value="HISTONE-LYSINE N-METHYLTRANSFERASE E(Z)"/>
    <property type="match status" value="1"/>
</dbReference>
<reference evidence="9" key="1">
    <citation type="journal article" date="2021" name="Nat. Commun.">
        <title>Genetic determinants of endophytism in the Arabidopsis root mycobiome.</title>
        <authorList>
            <person name="Mesny F."/>
            <person name="Miyauchi S."/>
            <person name="Thiergart T."/>
            <person name="Pickel B."/>
            <person name="Atanasova L."/>
            <person name="Karlsson M."/>
            <person name="Huettel B."/>
            <person name="Barry K.W."/>
            <person name="Haridas S."/>
            <person name="Chen C."/>
            <person name="Bauer D."/>
            <person name="Andreopoulos W."/>
            <person name="Pangilinan J."/>
            <person name="LaButti K."/>
            <person name="Riley R."/>
            <person name="Lipzen A."/>
            <person name="Clum A."/>
            <person name="Drula E."/>
            <person name="Henrissat B."/>
            <person name="Kohler A."/>
            <person name="Grigoriev I.V."/>
            <person name="Martin F.M."/>
            <person name="Hacquard S."/>
        </authorList>
    </citation>
    <scope>NUCLEOTIDE SEQUENCE</scope>
    <source>
        <strain evidence="9">MPI-CAGE-AT-0016</strain>
    </source>
</reference>
<keyword evidence="10" id="KW-1185">Reference proteome</keyword>
<evidence type="ECO:0000256" key="6">
    <source>
        <dbReference type="SAM" id="MobiDB-lite"/>
    </source>
</evidence>
<keyword evidence="1" id="KW-0489">Methyltransferase</keyword>
<feature type="region of interest" description="Disordered" evidence="6">
    <location>
        <begin position="788"/>
        <end position="1098"/>
    </location>
</feature>
<proteinExistence type="predicted"/>
<keyword evidence="3" id="KW-0949">S-adenosyl-L-methionine</keyword>
<dbReference type="Pfam" id="PF18600">
    <property type="entry name" value="Ezh2_MCSS_fung"/>
    <property type="match status" value="1"/>
</dbReference>
<dbReference type="PROSITE" id="PS51633">
    <property type="entry name" value="CXC"/>
    <property type="match status" value="1"/>
</dbReference>
<evidence type="ECO:0000256" key="2">
    <source>
        <dbReference type="ARBA" id="ARBA00022679"/>
    </source>
</evidence>
<feature type="domain" description="SET" evidence="7">
    <location>
        <begin position="640"/>
        <end position="774"/>
    </location>
</feature>
<keyword evidence="4" id="KW-0805">Transcription regulation</keyword>
<dbReference type="GO" id="GO:0031507">
    <property type="term" value="P:heterochromatin formation"/>
    <property type="evidence" value="ECO:0007669"/>
    <property type="project" value="TreeGrafter"/>
</dbReference>
<dbReference type="SMART" id="SM00317">
    <property type="entry name" value="SET"/>
    <property type="match status" value="1"/>
</dbReference>
<dbReference type="GO" id="GO:0046976">
    <property type="term" value="F:histone H3K27 methyltransferase activity"/>
    <property type="evidence" value="ECO:0007669"/>
    <property type="project" value="TreeGrafter"/>
</dbReference>
<dbReference type="GO" id="GO:0032259">
    <property type="term" value="P:methylation"/>
    <property type="evidence" value="ECO:0007669"/>
    <property type="project" value="UniProtKB-KW"/>
</dbReference>
<gene>
    <name evidence="9" type="ORF">B0T11DRAFT_218317</name>
</gene>
<dbReference type="Proteomes" id="UP000813385">
    <property type="component" value="Unassembled WGS sequence"/>
</dbReference>
<dbReference type="InterPro" id="IPR045318">
    <property type="entry name" value="EZH1/2-like"/>
</dbReference>
<dbReference type="InterPro" id="IPR026489">
    <property type="entry name" value="CXC_dom"/>
</dbReference>
<protein>
    <submittedName>
        <fullName evidence="9">SET domain-containing protein</fullName>
    </submittedName>
</protein>
<dbReference type="SUPFAM" id="SSF82199">
    <property type="entry name" value="SET domain"/>
    <property type="match status" value="1"/>
</dbReference>
<dbReference type="InterPro" id="IPR040968">
    <property type="entry name" value="EZH2_MCSS_fung"/>
</dbReference>
<dbReference type="InterPro" id="IPR001214">
    <property type="entry name" value="SET_dom"/>
</dbReference>